<reference evidence="3" key="1">
    <citation type="submission" date="2017-02" db="UniProtKB">
        <authorList>
            <consortium name="WormBaseParasite"/>
        </authorList>
    </citation>
    <scope>IDENTIFICATION</scope>
</reference>
<proteinExistence type="predicted"/>
<gene>
    <name evidence="1" type="ORF">EVEC_LOCUS3104</name>
</gene>
<dbReference type="EMBL" id="UXUI01007510">
    <property type="protein sequence ID" value="VDD87961.1"/>
    <property type="molecule type" value="Genomic_DNA"/>
</dbReference>
<evidence type="ECO:0000313" key="2">
    <source>
        <dbReference type="Proteomes" id="UP000274131"/>
    </source>
</evidence>
<sequence length="98" mass="11358">MKMLRRVPNTLQKGVQFWLRSLGFADEFELGSGHKHKFKGRFCVDVPVVEQNLDSRIRLWHFGGYLDARCTTVKRYFGVAGMLKKMSKEGSHRLGRKS</sequence>
<keyword evidence="2" id="KW-1185">Reference proteome</keyword>
<evidence type="ECO:0000313" key="3">
    <source>
        <dbReference type="WBParaSite" id="EVEC_0000339601-mRNA-1"/>
    </source>
</evidence>
<organism evidence="3">
    <name type="scientific">Enterobius vermicularis</name>
    <name type="common">Human pinworm</name>
    <dbReference type="NCBI Taxonomy" id="51028"/>
    <lineage>
        <taxon>Eukaryota</taxon>
        <taxon>Metazoa</taxon>
        <taxon>Ecdysozoa</taxon>
        <taxon>Nematoda</taxon>
        <taxon>Chromadorea</taxon>
        <taxon>Rhabditida</taxon>
        <taxon>Spirurina</taxon>
        <taxon>Oxyuridomorpha</taxon>
        <taxon>Oxyuroidea</taxon>
        <taxon>Oxyuridae</taxon>
        <taxon>Enterobius</taxon>
    </lineage>
</organism>
<protein>
    <submittedName>
        <fullName evidence="3">Type II toxin-antitoxin system HicA family toxin</fullName>
    </submittedName>
</protein>
<dbReference type="Proteomes" id="UP000274131">
    <property type="component" value="Unassembled WGS sequence"/>
</dbReference>
<reference evidence="1 2" key="2">
    <citation type="submission" date="2018-10" db="EMBL/GenBank/DDBJ databases">
        <authorList>
            <consortium name="Pathogen Informatics"/>
        </authorList>
    </citation>
    <scope>NUCLEOTIDE SEQUENCE [LARGE SCALE GENOMIC DNA]</scope>
</reference>
<evidence type="ECO:0000313" key="1">
    <source>
        <dbReference type="EMBL" id="VDD87961.1"/>
    </source>
</evidence>
<dbReference type="WBParaSite" id="EVEC_0000339601-mRNA-1">
    <property type="protein sequence ID" value="EVEC_0000339601-mRNA-1"/>
    <property type="gene ID" value="EVEC_0000339601"/>
</dbReference>
<name>A0A0N4V0F4_ENTVE</name>
<dbReference type="AlphaFoldDB" id="A0A0N4V0F4"/>
<accession>A0A0N4V0F4</accession>